<reference evidence="3 4" key="1">
    <citation type="journal article" date="2019" name="Int. J. Syst. Evol. Microbiol.">
        <title>The Global Catalogue of Microorganisms (GCM) 10K type strain sequencing project: providing services to taxonomists for standard genome sequencing and annotation.</title>
        <authorList>
            <consortium name="The Broad Institute Genomics Platform"/>
            <consortium name="The Broad Institute Genome Sequencing Center for Infectious Disease"/>
            <person name="Wu L."/>
            <person name="Ma J."/>
        </authorList>
    </citation>
    <scope>NUCLEOTIDE SEQUENCE [LARGE SCALE GENOMIC DNA]</scope>
    <source>
        <strain evidence="3 4">JCM 16378</strain>
    </source>
</reference>
<gene>
    <name evidence="3" type="ORF">GCM10009867_10860</name>
</gene>
<feature type="compositionally biased region" description="Polar residues" evidence="1">
    <location>
        <begin position="151"/>
        <end position="164"/>
    </location>
</feature>
<evidence type="ECO:0000313" key="4">
    <source>
        <dbReference type="Proteomes" id="UP001501326"/>
    </source>
</evidence>
<organism evidence="3 4">
    <name type="scientific">Pedococcus aerophilus</name>
    <dbReference type="NCBI Taxonomy" id="436356"/>
    <lineage>
        <taxon>Bacteria</taxon>
        <taxon>Bacillati</taxon>
        <taxon>Actinomycetota</taxon>
        <taxon>Actinomycetes</taxon>
        <taxon>Micrococcales</taxon>
        <taxon>Intrasporangiaceae</taxon>
        <taxon>Pedococcus</taxon>
    </lineage>
</organism>
<evidence type="ECO:0000256" key="2">
    <source>
        <dbReference type="SAM" id="Phobius"/>
    </source>
</evidence>
<evidence type="ECO:0000313" key="3">
    <source>
        <dbReference type="EMBL" id="GAA2733258.1"/>
    </source>
</evidence>
<dbReference type="RefSeq" id="WP_344191029.1">
    <property type="nucleotide sequence ID" value="NZ_BAAARN010000001.1"/>
</dbReference>
<keyword evidence="4" id="KW-1185">Reference proteome</keyword>
<dbReference type="EMBL" id="BAAARN010000001">
    <property type="protein sequence ID" value="GAA2733258.1"/>
    <property type="molecule type" value="Genomic_DNA"/>
</dbReference>
<feature type="transmembrane region" description="Helical" evidence="2">
    <location>
        <begin position="21"/>
        <end position="38"/>
    </location>
</feature>
<feature type="region of interest" description="Disordered" evidence="1">
    <location>
        <begin position="139"/>
        <end position="164"/>
    </location>
</feature>
<dbReference type="Proteomes" id="UP001501326">
    <property type="component" value="Unassembled WGS sequence"/>
</dbReference>
<keyword evidence="2" id="KW-0472">Membrane</keyword>
<sequence length="164" mass="17072">MTQQSAQTGSYPFSATLRGSLVPTLVVGLVTSVVLALVRGVDGGLSAVVGVVIAVVFFASGLLVMDKVVKDKNPVLFMAVGMSVYFAQVLVLLGVLVVARRVDSLDSRAAGIAMLVAVVTWQVAQMRAWRNARVPVYDTPAEGAPTPGSPADQTPRTTTTGEGQ</sequence>
<proteinExistence type="predicted"/>
<comment type="caution">
    <text evidence="3">The sequence shown here is derived from an EMBL/GenBank/DDBJ whole genome shotgun (WGS) entry which is preliminary data.</text>
</comment>
<feature type="transmembrane region" description="Helical" evidence="2">
    <location>
        <begin position="44"/>
        <end position="64"/>
    </location>
</feature>
<evidence type="ECO:0008006" key="5">
    <source>
        <dbReference type="Google" id="ProtNLM"/>
    </source>
</evidence>
<keyword evidence="2" id="KW-1133">Transmembrane helix</keyword>
<accession>A0ABN3UJ82</accession>
<feature type="transmembrane region" description="Helical" evidence="2">
    <location>
        <begin position="76"/>
        <end position="99"/>
    </location>
</feature>
<protein>
    <recommendedName>
        <fullName evidence="5">ATP synthase protein I</fullName>
    </recommendedName>
</protein>
<keyword evidence="2" id="KW-0812">Transmembrane</keyword>
<evidence type="ECO:0000256" key="1">
    <source>
        <dbReference type="SAM" id="MobiDB-lite"/>
    </source>
</evidence>
<name>A0ABN3UJ82_9MICO</name>